<dbReference type="GeneID" id="39981044"/>
<name>A0A1X0P9W4_9TRYP</name>
<comment type="caution">
    <text evidence="3">The sequence shown here is derived from an EMBL/GenBank/DDBJ whole genome shotgun (WGS) entry which is preliminary data.</text>
</comment>
<evidence type="ECO:0000256" key="1">
    <source>
        <dbReference type="SAM" id="MobiDB-lite"/>
    </source>
</evidence>
<feature type="transmembrane region" description="Helical" evidence="2">
    <location>
        <begin position="395"/>
        <end position="418"/>
    </location>
</feature>
<dbReference type="RefSeq" id="XP_028887772.1">
    <property type="nucleotide sequence ID" value="XM_029021264.1"/>
</dbReference>
<keyword evidence="2" id="KW-1133">Transmembrane helix</keyword>
<feature type="compositionally biased region" description="Polar residues" evidence="1">
    <location>
        <begin position="143"/>
        <end position="157"/>
    </location>
</feature>
<evidence type="ECO:0000256" key="2">
    <source>
        <dbReference type="SAM" id="Phobius"/>
    </source>
</evidence>
<protein>
    <submittedName>
        <fullName evidence="3">Uncharacterized protein</fullName>
    </submittedName>
</protein>
<dbReference type="VEuPathDB" id="TriTrypDB:TM35_000015830"/>
<evidence type="ECO:0000313" key="4">
    <source>
        <dbReference type="Proteomes" id="UP000192257"/>
    </source>
</evidence>
<dbReference type="OrthoDB" id="264567at2759"/>
<keyword evidence="4" id="KW-1185">Reference proteome</keyword>
<feature type="compositionally biased region" description="Polar residues" evidence="1">
    <location>
        <begin position="167"/>
        <end position="179"/>
    </location>
</feature>
<feature type="transmembrane region" description="Helical" evidence="2">
    <location>
        <begin position="430"/>
        <end position="455"/>
    </location>
</feature>
<gene>
    <name evidence="3" type="ORF">TM35_000015830</name>
</gene>
<feature type="region of interest" description="Disordered" evidence="1">
    <location>
        <begin position="1"/>
        <end position="28"/>
    </location>
</feature>
<organism evidence="3 4">
    <name type="scientific">Trypanosoma theileri</name>
    <dbReference type="NCBI Taxonomy" id="67003"/>
    <lineage>
        <taxon>Eukaryota</taxon>
        <taxon>Discoba</taxon>
        <taxon>Euglenozoa</taxon>
        <taxon>Kinetoplastea</taxon>
        <taxon>Metakinetoplastina</taxon>
        <taxon>Trypanosomatida</taxon>
        <taxon>Trypanosomatidae</taxon>
        <taxon>Trypanosoma</taxon>
    </lineage>
</organism>
<sequence>MSGRNPTPEGSAEERVWSENSPVQAAGNQAACVDPVAPPAAEEELAAEAIIRVDGPCENLPQLRPHELKIIGRCVTFQGETIVDGERVLLYYEGLVGMITKDTVMLLHVNRFTNEDFQKYQEKLLKAAQEQTRRRRNQEENADYNQGNGGQNTQESQGGEDALEAGENTSGSSNDNEMSGISCFLPGGQESREVREETSAVDVYSQRHGRQLGSGTLGPVPFMTFSRRRIHGVVFGRDPHSSFYSLFRDPSKRHFDMQCLRMFVRRYLVHSSQGNNPRSINLRPFVAWRCNCKDIDNELLLDVAKEELAHLVKTEREIVKYAERAANNRRSILQFYQPPPGLFSGTGILFLTRIPVQTFCLAIIELLVTLMLLGFSAYSFVAAPNGIVDGYIRDYTFPVTFAGIASLFASGLTAFHSLKMRLPLTVTLYGTLRIVTATIGIGLNMMVLILVGGAVSFTHIRSYLNRIAVISSELCVYYAQHNCSGFGEVCDPANTAPLCMWDTCPILRENTCTQPLSASFTRVFIPIVVLSMVLVVLFLIDHFMHFRLVQISRQLLAQL</sequence>
<feature type="region of interest" description="Disordered" evidence="1">
    <location>
        <begin position="128"/>
        <end position="186"/>
    </location>
</feature>
<feature type="compositionally biased region" description="Polar residues" evidence="1">
    <location>
        <begin position="18"/>
        <end position="27"/>
    </location>
</feature>
<reference evidence="3 4" key="1">
    <citation type="submission" date="2017-03" db="EMBL/GenBank/DDBJ databases">
        <title>An alternative strategy for trypanosome survival in the mammalian bloodstream revealed through genome and transcriptome analysis of the ubiquitous bovine parasite Trypanosoma (Megatrypanum) theileri.</title>
        <authorList>
            <person name="Kelly S."/>
            <person name="Ivens A."/>
            <person name="Mott A."/>
            <person name="O'Neill E."/>
            <person name="Emms D."/>
            <person name="Macleod O."/>
            <person name="Voorheis P."/>
            <person name="Matthews J."/>
            <person name="Matthews K."/>
            <person name="Carrington M."/>
        </authorList>
    </citation>
    <scope>NUCLEOTIDE SEQUENCE [LARGE SCALE GENOMIC DNA]</scope>
    <source>
        <strain evidence="3">Edinburgh</strain>
    </source>
</reference>
<accession>A0A1X0P9W4</accession>
<dbReference type="EMBL" id="NBCO01000001">
    <property type="protein sequence ID" value="ORC93706.1"/>
    <property type="molecule type" value="Genomic_DNA"/>
</dbReference>
<feature type="transmembrane region" description="Helical" evidence="2">
    <location>
        <begin position="359"/>
        <end position="383"/>
    </location>
</feature>
<evidence type="ECO:0000313" key="3">
    <source>
        <dbReference type="EMBL" id="ORC93706.1"/>
    </source>
</evidence>
<proteinExistence type="predicted"/>
<keyword evidence="2" id="KW-0812">Transmembrane</keyword>
<dbReference type="Proteomes" id="UP000192257">
    <property type="component" value="Unassembled WGS sequence"/>
</dbReference>
<keyword evidence="2" id="KW-0472">Membrane</keyword>
<feature type="transmembrane region" description="Helical" evidence="2">
    <location>
        <begin position="523"/>
        <end position="544"/>
    </location>
</feature>
<dbReference type="AlphaFoldDB" id="A0A1X0P9W4"/>